<dbReference type="OrthoDB" id="4062651at2759"/>
<reference evidence="4" key="2">
    <citation type="submission" date="2022-01" db="EMBL/GenBank/DDBJ databases">
        <authorList>
            <person name="Hirooka S."/>
            <person name="Miyagishima S.Y."/>
        </authorList>
    </citation>
    <scope>NUCLEOTIDE SEQUENCE</scope>
    <source>
        <strain evidence="4">NBRC 102759</strain>
    </source>
</reference>
<dbReference type="Gene3D" id="1.10.510.10">
    <property type="entry name" value="Transferase(Phosphotransferase) domain 1"/>
    <property type="match status" value="1"/>
</dbReference>
<dbReference type="PROSITE" id="PS50297">
    <property type="entry name" value="ANK_REP_REGION"/>
    <property type="match status" value="1"/>
</dbReference>
<dbReference type="InterPro" id="IPR000719">
    <property type="entry name" value="Prot_kinase_dom"/>
</dbReference>
<dbReference type="Gene3D" id="3.30.200.20">
    <property type="entry name" value="Phosphorylase Kinase, domain 1"/>
    <property type="match status" value="1"/>
</dbReference>
<name>A0A9C7PUW6_9RHOD</name>
<dbReference type="Pfam" id="PF12796">
    <property type="entry name" value="Ank_2"/>
    <property type="match status" value="1"/>
</dbReference>
<dbReference type="Proteomes" id="UP001061958">
    <property type="component" value="Unassembled WGS sequence"/>
</dbReference>
<dbReference type="Gene3D" id="1.25.40.20">
    <property type="entry name" value="Ankyrin repeat-containing domain"/>
    <property type="match status" value="1"/>
</dbReference>
<dbReference type="Pfam" id="PF07714">
    <property type="entry name" value="PK_Tyr_Ser-Thr"/>
    <property type="match status" value="1"/>
</dbReference>
<comment type="caution">
    <text evidence="4">The sequence shown here is derived from an EMBL/GenBank/DDBJ whole genome shotgun (WGS) entry which is preliminary data.</text>
</comment>
<dbReference type="SMART" id="SM00248">
    <property type="entry name" value="ANK"/>
    <property type="match status" value="2"/>
</dbReference>
<dbReference type="EMBL" id="BQMJ01000018">
    <property type="protein sequence ID" value="GJQ10770.1"/>
    <property type="molecule type" value="Genomic_DNA"/>
</dbReference>
<dbReference type="PROSITE" id="PS50088">
    <property type="entry name" value="ANK_REPEAT"/>
    <property type="match status" value="1"/>
</dbReference>
<dbReference type="GO" id="GO:0005524">
    <property type="term" value="F:ATP binding"/>
    <property type="evidence" value="ECO:0007669"/>
    <property type="project" value="InterPro"/>
</dbReference>
<dbReference type="InterPro" id="IPR001245">
    <property type="entry name" value="Ser-Thr/Tyr_kinase_cat_dom"/>
</dbReference>
<evidence type="ECO:0000259" key="3">
    <source>
        <dbReference type="PROSITE" id="PS50011"/>
    </source>
</evidence>
<accession>A0A9C7PUW6</accession>
<dbReference type="PANTHER" id="PTHR13902">
    <property type="entry name" value="SERINE/THREONINE-PROTEIN KINASE WNK WITH NO LYSINE -RELATED"/>
    <property type="match status" value="1"/>
</dbReference>
<evidence type="ECO:0000256" key="2">
    <source>
        <dbReference type="SAM" id="MobiDB-lite"/>
    </source>
</evidence>
<protein>
    <recommendedName>
        <fullName evidence="3">Protein kinase domain-containing protein</fullName>
    </recommendedName>
</protein>
<dbReference type="SUPFAM" id="SSF48403">
    <property type="entry name" value="Ankyrin repeat"/>
    <property type="match status" value="1"/>
</dbReference>
<reference evidence="4" key="1">
    <citation type="journal article" date="2022" name="Proc. Natl. Acad. Sci. U.S.A.">
        <title>Life cycle and functional genomics of the unicellular red alga Galdieria for elucidating algal and plant evolution and industrial use.</title>
        <authorList>
            <person name="Hirooka S."/>
            <person name="Itabashi T."/>
            <person name="Ichinose T.M."/>
            <person name="Onuma R."/>
            <person name="Fujiwara T."/>
            <person name="Yamashita S."/>
            <person name="Jong L.W."/>
            <person name="Tomita R."/>
            <person name="Iwane A.H."/>
            <person name="Miyagishima S.Y."/>
        </authorList>
    </citation>
    <scope>NUCLEOTIDE SEQUENCE</scope>
    <source>
        <strain evidence="4">NBRC 102759</strain>
    </source>
</reference>
<feature type="domain" description="Protein kinase" evidence="3">
    <location>
        <begin position="15"/>
        <end position="277"/>
    </location>
</feature>
<feature type="repeat" description="ANK" evidence="1">
    <location>
        <begin position="560"/>
        <end position="592"/>
    </location>
</feature>
<feature type="compositionally biased region" description="Low complexity" evidence="2">
    <location>
        <begin position="755"/>
        <end position="766"/>
    </location>
</feature>
<evidence type="ECO:0000313" key="4">
    <source>
        <dbReference type="EMBL" id="GJQ10770.1"/>
    </source>
</evidence>
<proteinExistence type="predicted"/>
<dbReference type="AlphaFoldDB" id="A0A9C7PUW6"/>
<feature type="region of interest" description="Disordered" evidence="2">
    <location>
        <begin position="684"/>
        <end position="708"/>
    </location>
</feature>
<dbReference type="InterPro" id="IPR036770">
    <property type="entry name" value="Ankyrin_rpt-contain_sf"/>
</dbReference>
<keyword evidence="5" id="KW-1185">Reference proteome</keyword>
<sequence length="766" mass="87103">MANYSIEWDPKGRFGRSNQRVQNIAQGTVYEALDYQTNQLVWWYKFKIGQDVLNTLQKVIQRFLQVEHSSLLPVYAIWESSSEQLSTGTVSVDFITQTTSKITLREYLTALRPLKLDDLLLWSFQIASALNWLHSQDETIVHGNVRPENIFFSIDMKKVMLGDLLSSWLLREITGPVAKQTHCSISAEQFFMVSEERGQVWDEKDDIFSFGLCLFEMASSVESKQVAQVQNLEQRHYLKDLDASDFIKDRLKRLIKSCLGPKEMRPTATEIVNDSLFYDQIQDSKATRCSNDVTTCSALEKSVTDVSPVAFSKLQADDLVHSQHFTEVGGARSFAIQRDSPSGIPRHLVVQNQTKEPTRVVGDAQVEVLESPESKYNNCIRLSIQIPIEGSFKRIEFNFDPLQDSPESLAEEMVIELNLHALQFDIIKQDIEKHLQRILGRFPTANTIGSSLDGCPMQQESNHLERHCETISVDTKPEEEEKEKKKSTLNLVRDASVLTDSVSGQILVESRNTFDICKDTLGSTHMDLHLFWDCIHAGDKQQVDYYLQKNPTFVHLKDENQRTPLHIAAAEGYMELVKLLVSYGAPLDVADRWGLTPILEAVASNHQPIVHFLRNQVQPSTQLNHKIPSFYIIPSYYPIFDSECHLTAQELVSIMYGQDSVLDTHDESVHSSVHTCLPHASSSPVLTESLENKKQTDTSVGPKFSKRAEDDIGNASELHYAELKRIEEEYKQKREQLHRRFTEAQSEVRSKLRESSAPPSSSLVLL</sequence>
<organism evidence="4 5">
    <name type="scientific">Galdieria partita</name>
    <dbReference type="NCBI Taxonomy" id="83374"/>
    <lineage>
        <taxon>Eukaryota</taxon>
        <taxon>Rhodophyta</taxon>
        <taxon>Bangiophyceae</taxon>
        <taxon>Galdieriales</taxon>
        <taxon>Galdieriaceae</taxon>
        <taxon>Galdieria</taxon>
    </lineage>
</organism>
<dbReference type="SUPFAM" id="SSF56112">
    <property type="entry name" value="Protein kinase-like (PK-like)"/>
    <property type="match status" value="1"/>
</dbReference>
<dbReference type="GO" id="GO:0004672">
    <property type="term" value="F:protein kinase activity"/>
    <property type="evidence" value="ECO:0007669"/>
    <property type="project" value="InterPro"/>
</dbReference>
<feature type="compositionally biased region" description="Basic and acidic residues" evidence="2">
    <location>
        <begin position="737"/>
        <end position="754"/>
    </location>
</feature>
<keyword evidence="1" id="KW-0040">ANK repeat</keyword>
<dbReference type="InterPro" id="IPR002110">
    <property type="entry name" value="Ankyrin_rpt"/>
</dbReference>
<gene>
    <name evidence="4" type="ORF">GpartN1_g2561.t1</name>
</gene>
<evidence type="ECO:0000256" key="1">
    <source>
        <dbReference type="PROSITE-ProRule" id="PRU00023"/>
    </source>
</evidence>
<evidence type="ECO:0000313" key="5">
    <source>
        <dbReference type="Proteomes" id="UP001061958"/>
    </source>
</evidence>
<dbReference type="InterPro" id="IPR011009">
    <property type="entry name" value="Kinase-like_dom_sf"/>
</dbReference>
<dbReference type="PROSITE" id="PS50011">
    <property type="entry name" value="PROTEIN_KINASE_DOM"/>
    <property type="match status" value="1"/>
</dbReference>
<dbReference type="InterPro" id="IPR050588">
    <property type="entry name" value="WNK_Ser-Thr_kinase"/>
</dbReference>
<feature type="region of interest" description="Disordered" evidence="2">
    <location>
        <begin position="737"/>
        <end position="766"/>
    </location>
</feature>